<dbReference type="SUPFAM" id="SSF53474">
    <property type="entry name" value="alpha/beta-Hydrolases"/>
    <property type="match status" value="1"/>
</dbReference>
<evidence type="ECO:0000256" key="1">
    <source>
        <dbReference type="ARBA" id="ARBA00022801"/>
    </source>
</evidence>
<dbReference type="EMBL" id="SHKL01000001">
    <property type="protein sequence ID" value="RZT86148.1"/>
    <property type="molecule type" value="Genomic_DNA"/>
</dbReference>
<keyword evidence="2" id="KW-0472">Membrane</keyword>
<name>A0A4Q7UYJ4_PSEST</name>
<keyword evidence="2" id="KW-1133">Transmembrane helix</keyword>
<feature type="transmembrane region" description="Helical" evidence="2">
    <location>
        <begin position="6"/>
        <end position="26"/>
    </location>
</feature>
<protein>
    <submittedName>
        <fullName evidence="4">Acetyl esterase/lipase</fullName>
    </submittedName>
</protein>
<dbReference type="Proteomes" id="UP000291591">
    <property type="component" value="Unassembled WGS sequence"/>
</dbReference>
<keyword evidence="5" id="KW-1185">Reference proteome</keyword>
<dbReference type="PANTHER" id="PTHR48081">
    <property type="entry name" value="AB HYDROLASE SUPERFAMILY PROTEIN C4A8.06C"/>
    <property type="match status" value="1"/>
</dbReference>
<dbReference type="GO" id="GO:0016787">
    <property type="term" value="F:hydrolase activity"/>
    <property type="evidence" value="ECO:0007669"/>
    <property type="project" value="UniProtKB-KW"/>
</dbReference>
<evidence type="ECO:0000259" key="3">
    <source>
        <dbReference type="Pfam" id="PF20434"/>
    </source>
</evidence>
<dbReference type="Pfam" id="PF20434">
    <property type="entry name" value="BD-FAE"/>
    <property type="match status" value="1"/>
</dbReference>
<dbReference type="RefSeq" id="WP_130290496.1">
    <property type="nucleotide sequence ID" value="NZ_SHKL01000001.1"/>
</dbReference>
<dbReference type="InterPro" id="IPR050300">
    <property type="entry name" value="GDXG_lipolytic_enzyme"/>
</dbReference>
<keyword evidence="1" id="KW-0378">Hydrolase</keyword>
<dbReference type="InterPro" id="IPR049492">
    <property type="entry name" value="BD-FAE-like_dom"/>
</dbReference>
<evidence type="ECO:0000313" key="5">
    <source>
        <dbReference type="Proteomes" id="UP000291591"/>
    </source>
</evidence>
<proteinExistence type="predicted"/>
<dbReference type="AlphaFoldDB" id="A0A4Q7UYJ4"/>
<feature type="domain" description="BD-FAE-like" evidence="3">
    <location>
        <begin position="130"/>
        <end position="316"/>
    </location>
</feature>
<evidence type="ECO:0000256" key="2">
    <source>
        <dbReference type="SAM" id="Phobius"/>
    </source>
</evidence>
<dbReference type="OrthoDB" id="9803828at2"/>
<feature type="transmembrane region" description="Helical" evidence="2">
    <location>
        <begin position="71"/>
        <end position="93"/>
    </location>
</feature>
<sequence>MTAWLLRLVGGLWCVGLLVVLLGAFVPRLPVVGFLGSFVTGQYPVHAALAAVLGIGIGAGAWATGARGTGVATTVVSVATVVGMVVVLSSLAATARAEWVRLDWGAALTTPGQPDGHPDLTAEYTPGRSLDLYRPSTAGPHPVVVWLHGGSWVRGERTDRTALNRWLADRGHAVVAVEYRLPPPNPVGEDQRRDVACAVSWVRANAAAQGLDAGRIVLAGQSAGATLALNTTSGLTDGSLRCPGDPAPLPSPRGVVAYYPASDLRLIAPELQDALFGGPGDENSALRRELSPVDHVRPGLPPTLLLLGSADHFVFADRVIRYDRQLRDAGVPGRLLVIPYADHVFDHPFGSPGAQITRPAVARFLDDLP</sequence>
<evidence type="ECO:0000313" key="4">
    <source>
        <dbReference type="EMBL" id="RZT86148.1"/>
    </source>
</evidence>
<gene>
    <name evidence="4" type="ORF">EV383_3037</name>
</gene>
<reference evidence="4 5" key="1">
    <citation type="submission" date="2019-02" db="EMBL/GenBank/DDBJ databases">
        <title>Sequencing the genomes of 1000 actinobacteria strains.</title>
        <authorList>
            <person name="Klenk H.-P."/>
        </authorList>
    </citation>
    <scope>NUCLEOTIDE SEQUENCE [LARGE SCALE GENOMIC DNA]</scope>
    <source>
        <strain evidence="4 5">DSM 45779</strain>
    </source>
</reference>
<dbReference type="InterPro" id="IPR029058">
    <property type="entry name" value="AB_hydrolase_fold"/>
</dbReference>
<organism evidence="4 5">
    <name type="scientific">Pseudonocardia sediminis</name>
    <dbReference type="NCBI Taxonomy" id="1397368"/>
    <lineage>
        <taxon>Bacteria</taxon>
        <taxon>Bacillati</taxon>
        <taxon>Actinomycetota</taxon>
        <taxon>Actinomycetes</taxon>
        <taxon>Pseudonocardiales</taxon>
        <taxon>Pseudonocardiaceae</taxon>
        <taxon>Pseudonocardia</taxon>
    </lineage>
</organism>
<keyword evidence="2" id="KW-0812">Transmembrane</keyword>
<dbReference type="Gene3D" id="3.40.50.1820">
    <property type="entry name" value="alpha/beta hydrolase"/>
    <property type="match status" value="1"/>
</dbReference>
<comment type="caution">
    <text evidence="4">The sequence shown here is derived from an EMBL/GenBank/DDBJ whole genome shotgun (WGS) entry which is preliminary data.</text>
</comment>
<accession>A0A4Q7UYJ4</accession>
<feature type="transmembrane region" description="Helical" evidence="2">
    <location>
        <begin position="47"/>
        <end position="65"/>
    </location>
</feature>